<sequence>MSMWGSRKRDDRGAAVVETALCICFIVLPLVFATIAYAYMFSFRQALSQSASEGARAAVGAPTSSVTATANKAIENALSSYGLSCTSGHLSCVVSAPTTTGCPSPHTCVTVTVSYPYRDHSLLPTVPGLGFTLPTQLRFTSVVQVS</sequence>
<dbReference type="Pfam" id="PF07811">
    <property type="entry name" value="TadE"/>
    <property type="match status" value="1"/>
</dbReference>
<gene>
    <name evidence="3" type="ORF">EFK50_03925</name>
</gene>
<dbReference type="RefSeq" id="WP_123226232.1">
    <property type="nucleotide sequence ID" value="NZ_RJSE01000003.1"/>
</dbReference>
<reference evidence="3 4" key="1">
    <citation type="submission" date="2018-11" db="EMBL/GenBank/DDBJ databases">
        <authorList>
            <person name="Li F."/>
        </authorList>
    </citation>
    <scope>NUCLEOTIDE SEQUENCE [LARGE SCALE GENOMIC DNA]</scope>
    <source>
        <strain evidence="3 4">Gsoil 097</strain>
    </source>
</reference>
<dbReference type="InterPro" id="IPR012495">
    <property type="entry name" value="TadE-like_dom"/>
</dbReference>
<name>A0A3N0CNU2_9ACTN</name>
<keyword evidence="4" id="KW-1185">Reference proteome</keyword>
<protein>
    <recommendedName>
        <fullName evidence="2">TadE-like domain-containing protein</fullName>
    </recommendedName>
</protein>
<accession>A0A3N0CNU2</accession>
<dbReference type="OrthoDB" id="3748403at2"/>
<dbReference type="Proteomes" id="UP000267128">
    <property type="component" value="Unassembled WGS sequence"/>
</dbReference>
<dbReference type="AlphaFoldDB" id="A0A3N0CNU2"/>
<keyword evidence="1" id="KW-0472">Membrane</keyword>
<evidence type="ECO:0000313" key="4">
    <source>
        <dbReference type="Proteomes" id="UP000267128"/>
    </source>
</evidence>
<feature type="transmembrane region" description="Helical" evidence="1">
    <location>
        <begin position="20"/>
        <end position="40"/>
    </location>
</feature>
<keyword evidence="1" id="KW-1133">Transmembrane helix</keyword>
<comment type="caution">
    <text evidence="3">The sequence shown here is derived from an EMBL/GenBank/DDBJ whole genome shotgun (WGS) entry which is preliminary data.</text>
</comment>
<keyword evidence="1" id="KW-0812">Transmembrane</keyword>
<dbReference type="EMBL" id="RJSE01000003">
    <property type="protein sequence ID" value="RNL65128.1"/>
    <property type="molecule type" value="Genomic_DNA"/>
</dbReference>
<feature type="domain" description="TadE-like" evidence="2">
    <location>
        <begin position="13"/>
        <end position="56"/>
    </location>
</feature>
<proteinExistence type="predicted"/>
<evidence type="ECO:0000313" key="3">
    <source>
        <dbReference type="EMBL" id="RNL65128.1"/>
    </source>
</evidence>
<evidence type="ECO:0000259" key="2">
    <source>
        <dbReference type="Pfam" id="PF07811"/>
    </source>
</evidence>
<organism evidence="3 4">
    <name type="scientific">Nocardioides marmoriginsengisoli</name>
    <dbReference type="NCBI Taxonomy" id="661483"/>
    <lineage>
        <taxon>Bacteria</taxon>
        <taxon>Bacillati</taxon>
        <taxon>Actinomycetota</taxon>
        <taxon>Actinomycetes</taxon>
        <taxon>Propionibacteriales</taxon>
        <taxon>Nocardioidaceae</taxon>
        <taxon>Nocardioides</taxon>
    </lineage>
</organism>
<evidence type="ECO:0000256" key="1">
    <source>
        <dbReference type="SAM" id="Phobius"/>
    </source>
</evidence>